<evidence type="ECO:0000256" key="1">
    <source>
        <dbReference type="SAM" id="MobiDB-lite"/>
    </source>
</evidence>
<dbReference type="Proteomes" id="UP000663937">
    <property type="component" value="Chromosome"/>
</dbReference>
<organism evidence="2 3">
    <name type="scientific">Pengzhenrongella sicca</name>
    <dbReference type="NCBI Taxonomy" id="2819238"/>
    <lineage>
        <taxon>Bacteria</taxon>
        <taxon>Bacillati</taxon>
        <taxon>Actinomycetota</taxon>
        <taxon>Actinomycetes</taxon>
        <taxon>Micrococcales</taxon>
        <taxon>Pengzhenrongella</taxon>
    </lineage>
</organism>
<evidence type="ECO:0000313" key="3">
    <source>
        <dbReference type="Proteomes" id="UP000663937"/>
    </source>
</evidence>
<evidence type="ECO:0000313" key="2">
    <source>
        <dbReference type="EMBL" id="QTE27886.1"/>
    </source>
</evidence>
<sequence length="137" mass="14917">MTSARTHQTMKPVTAAKKLGIHLPAAPESFRDAEAISRSDLAALINTPPEWLVELRENGPHPREVVASRLGVSIAGLSRGGVTQALTTAEIVEIGQQKPAWLVRERATHADVTAEDERVAARDAERLLHPRKVRPTP</sequence>
<reference evidence="2" key="1">
    <citation type="submission" date="2021-03" db="EMBL/GenBank/DDBJ databases">
        <title>Pengzhenrongella sicca gen. nov., sp. nov., a new member of suborder Micrococcineae isolated from High-Arctic tundra soil.</title>
        <authorList>
            <person name="Peng F."/>
        </authorList>
    </citation>
    <scope>NUCLEOTIDE SEQUENCE</scope>
    <source>
        <strain evidence="2">LRZ-2</strain>
    </source>
</reference>
<dbReference type="EMBL" id="CP071868">
    <property type="protein sequence ID" value="QTE27886.1"/>
    <property type="molecule type" value="Genomic_DNA"/>
</dbReference>
<dbReference type="AlphaFoldDB" id="A0A8A4ZBB9"/>
<proteinExistence type="predicted"/>
<dbReference type="InterPro" id="IPR046039">
    <property type="entry name" value="DUF5997"/>
</dbReference>
<feature type="compositionally biased region" description="Basic and acidic residues" evidence="1">
    <location>
        <begin position="115"/>
        <end position="128"/>
    </location>
</feature>
<dbReference type="Pfam" id="PF19460">
    <property type="entry name" value="DUF5997"/>
    <property type="match status" value="1"/>
</dbReference>
<keyword evidence="3" id="KW-1185">Reference proteome</keyword>
<name>A0A8A4ZBB9_9MICO</name>
<protein>
    <submittedName>
        <fullName evidence="2">Uncharacterized protein</fullName>
    </submittedName>
</protein>
<dbReference type="RefSeq" id="WP_227422106.1">
    <property type="nucleotide sequence ID" value="NZ_CP071868.1"/>
</dbReference>
<gene>
    <name evidence="2" type="ORF">J4E96_10705</name>
</gene>
<accession>A0A8A4ZBB9</accession>
<feature type="region of interest" description="Disordered" evidence="1">
    <location>
        <begin position="114"/>
        <end position="137"/>
    </location>
</feature>
<dbReference type="KEGG" id="psic:J4E96_10705"/>